<dbReference type="Proteomes" id="UP000225706">
    <property type="component" value="Unassembled WGS sequence"/>
</dbReference>
<accession>A0A2B4R7U3</accession>
<keyword evidence="1" id="KW-1017">Isopeptide bond</keyword>
<name>A0A2B4R7U3_STYPI</name>
<dbReference type="Pfam" id="PF12012">
    <property type="entry name" value="DUF3504"/>
    <property type="match status" value="1"/>
</dbReference>
<keyword evidence="3" id="KW-0832">Ubl conjugation</keyword>
<reference evidence="6" key="1">
    <citation type="journal article" date="2017" name="bioRxiv">
        <title>Comparative analysis of the genomes of Stylophora pistillata and Acropora digitifera provides evidence for extensive differences between species of corals.</title>
        <authorList>
            <person name="Voolstra C.R."/>
            <person name="Li Y."/>
            <person name="Liew Y.J."/>
            <person name="Baumgarten S."/>
            <person name="Zoccola D."/>
            <person name="Flot J.-F."/>
            <person name="Tambutte S."/>
            <person name="Allemand D."/>
            <person name="Aranda M."/>
        </authorList>
    </citation>
    <scope>NUCLEOTIDE SEQUENCE [LARGE SCALE GENOMIC DNA]</scope>
</reference>
<evidence type="ECO:0000256" key="2">
    <source>
        <dbReference type="ARBA" id="ARBA00022553"/>
    </source>
</evidence>
<protein>
    <submittedName>
        <fullName evidence="5">Uncharacterized protein KIAA1958-like</fullName>
    </submittedName>
</protein>
<dbReference type="OrthoDB" id="5975945at2759"/>
<comment type="caution">
    <text evidence="5">The sequence shown here is derived from an EMBL/GenBank/DDBJ whole genome shotgun (WGS) entry which is preliminary data.</text>
</comment>
<gene>
    <name evidence="5" type="ORF">AWC38_SpisGene22168</name>
</gene>
<dbReference type="PANTHER" id="PTHR46963">
    <property type="entry name" value="SIMILAR TO RIKEN CDNA E130308A19"/>
    <property type="match status" value="1"/>
</dbReference>
<evidence type="ECO:0000256" key="3">
    <source>
        <dbReference type="ARBA" id="ARBA00022843"/>
    </source>
</evidence>
<keyword evidence="2" id="KW-0597">Phosphoprotein</keyword>
<keyword evidence="6" id="KW-1185">Reference proteome</keyword>
<dbReference type="EMBL" id="LSMT01000909">
    <property type="protein sequence ID" value="PFX13721.1"/>
    <property type="molecule type" value="Genomic_DNA"/>
</dbReference>
<sequence>MADNFIFIWDDELSEWLENIDEDSLDISNAEEQLDGKEISSFIEENRNNNTTKKTKTDLNVWTRWCDSINDRRSMEDIPPDKLNSLLSHFFIKIRKLNGKEFEPGTLISFQRSLDNYLRQHGNNYSIMQDNIFEKSHETLESKRKQLKLSVKGGRPNKALGLTDDELEKFWSAKQLGDNSPEALLRTVWLNSTMHFGWRVRDEHHKVLLEDLEIRREEGGEMREYIIWKMERGSKRRTGGKEFGSHRYFSPRIYATGGDRFPVNIFKIFLARRPPDMIKPDSPLYLAVIKSPKTEVWYKRQPLVEQQKEISLKISSHCGARPALNQLSLNSHLQSSMATGTNASTACGNQLFYGAVFNNCTIFIGGKSPQIPSKRRRIVLHKENDE</sequence>
<dbReference type="AlphaFoldDB" id="A0A2B4R7U3"/>
<dbReference type="PANTHER" id="PTHR46963:SF2">
    <property type="match status" value="1"/>
</dbReference>
<evidence type="ECO:0000256" key="1">
    <source>
        <dbReference type="ARBA" id="ARBA00022499"/>
    </source>
</evidence>
<evidence type="ECO:0000313" key="5">
    <source>
        <dbReference type="EMBL" id="PFX13721.1"/>
    </source>
</evidence>
<proteinExistence type="predicted"/>
<dbReference type="InterPro" id="IPR021893">
    <property type="entry name" value="ZMYM2-like_C"/>
</dbReference>
<evidence type="ECO:0000313" key="6">
    <source>
        <dbReference type="Proteomes" id="UP000225706"/>
    </source>
</evidence>
<dbReference type="InterPro" id="IPR042838">
    <property type="entry name" value="KIAA1958"/>
</dbReference>
<evidence type="ECO:0000259" key="4">
    <source>
        <dbReference type="Pfam" id="PF12012"/>
    </source>
</evidence>
<organism evidence="5 6">
    <name type="scientific">Stylophora pistillata</name>
    <name type="common">Smooth cauliflower coral</name>
    <dbReference type="NCBI Taxonomy" id="50429"/>
    <lineage>
        <taxon>Eukaryota</taxon>
        <taxon>Metazoa</taxon>
        <taxon>Cnidaria</taxon>
        <taxon>Anthozoa</taxon>
        <taxon>Hexacorallia</taxon>
        <taxon>Scleractinia</taxon>
        <taxon>Astrocoeniina</taxon>
        <taxon>Pocilloporidae</taxon>
        <taxon>Stylophora</taxon>
    </lineage>
</organism>
<feature type="domain" description="ZMYM2-like/QRICH1 C-terminal" evidence="4">
    <location>
        <begin position="166"/>
        <end position="306"/>
    </location>
</feature>